<dbReference type="FunFam" id="3.30.1360.40:FF:000001">
    <property type="entry name" value="Ribosome-recycling factor"/>
    <property type="match status" value="1"/>
</dbReference>
<dbReference type="EMBL" id="MFJK01000011">
    <property type="protein sequence ID" value="OGG18966.1"/>
    <property type="molecule type" value="Genomic_DNA"/>
</dbReference>
<dbReference type="GO" id="GO:0005737">
    <property type="term" value="C:cytoplasm"/>
    <property type="evidence" value="ECO:0007669"/>
    <property type="project" value="UniProtKB-SubCell"/>
</dbReference>
<dbReference type="PANTHER" id="PTHR20982">
    <property type="entry name" value="RIBOSOME RECYCLING FACTOR"/>
    <property type="match status" value="1"/>
</dbReference>
<accession>A0A1F6A2R6</accession>
<evidence type="ECO:0000313" key="5">
    <source>
        <dbReference type="EMBL" id="OGG18966.1"/>
    </source>
</evidence>
<comment type="similarity">
    <text evidence="1 3">Belongs to the RRF family.</text>
</comment>
<dbReference type="AlphaFoldDB" id="A0A1F6A2R6"/>
<feature type="domain" description="Ribosome recycling factor" evidence="4">
    <location>
        <begin position="20"/>
        <end position="178"/>
    </location>
</feature>
<dbReference type="Proteomes" id="UP000177871">
    <property type="component" value="Unassembled WGS sequence"/>
</dbReference>
<name>A0A1F6A2R6_9BACT</name>
<dbReference type="HAMAP" id="MF_00040">
    <property type="entry name" value="RRF"/>
    <property type="match status" value="1"/>
</dbReference>
<reference evidence="5 6" key="1">
    <citation type="journal article" date="2016" name="Nat. Commun.">
        <title>Thousands of microbial genomes shed light on interconnected biogeochemical processes in an aquifer system.</title>
        <authorList>
            <person name="Anantharaman K."/>
            <person name="Brown C.T."/>
            <person name="Hug L.A."/>
            <person name="Sharon I."/>
            <person name="Castelle C.J."/>
            <person name="Probst A.J."/>
            <person name="Thomas B.C."/>
            <person name="Singh A."/>
            <person name="Wilkins M.J."/>
            <person name="Karaoz U."/>
            <person name="Brodie E.L."/>
            <person name="Williams K.H."/>
            <person name="Hubbard S.S."/>
            <person name="Banfield J.F."/>
        </authorList>
    </citation>
    <scope>NUCLEOTIDE SEQUENCE [LARGE SCALE GENOMIC DNA]</scope>
</reference>
<evidence type="ECO:0000259" key="4">
    <source>
        <dbReference type="Pfam" id="PF01765"/>
    </source>
</evidence>
<dbReference type="Pfam" id="PF01765">
    <property type="entry name" value="RRF"/>
    <property type="match status" value="1"/>
</dbReference>
<evidence type="ECO:0000313" key="6">
    <source>
        <dbReference type="Proteomes" id="UP000177871"/>
    </source>
</evidence>
<dbReference type="STRING" id="1798381.A2721_02395"/>
<evidence type="ECO:0000256" key="1">
    <source>
        <dbReference type="ARBA" id="ARBA00005912"/>
    </source>
</evidence>
<comment type="subcellular location">
    <subcellularLocation>
        <location evidence="3">Cytoplasm</location>
    </subcellularLocation>
</comment>
<organism evidence="5 6">
    <name type="scientific">Candidatus Gottesmanbacteria bacterium RIFCSPHIGHO2_01_FULL_47_48</name>
    <dbReference type="NCBI Taxonomy" id="1798381"/>
    <lineage>
        <taxon>Bacteria</taxon>
        <taxon>Candidatus Gottesmaniibacteriota</taxon>
    </lineage>
</organism>
<dbReference type="GO" id="GO:0043023">
    <property type="term" value="F:ribosomal large subunit binding"/>
    <property type="evidence" value="ECO:0007669"/>
    <property type="project" value="TreeGrafter"/>
</dbReference>
<sequence>MDDLTSQYAPKFQKVIDVVKQDLATIRTGKASPQLIENLMVDAYGAKMRLIELSTIAATDPTTLLVTPFDQGNIEAIVKAVGEANLGLTATPEEPKIRVVVPALSEERRQEYVKLAKTKVEGGKVMVRQVRHEAMEDIGRSSLDEDTQKRMEKELQNLTDKSVAELELMVAEKEKELLTV</sequence>
<protein>
    <recommendedName>
        <fullName evidence="3">Ribosome-recycling factor</fullName>
        <shortName evidence="3">RRF</shortName>
    </recommendedName>
    <alternativeName>
        <fullName evidence="3">Ribosome-releasing factor</fullName>
    </alternativeName>
</protein>
<dbReference type="Gene3D" id="1.10.132.20">
    <property type="entry name" value="Ribosome-recycling factor"/>
    <property type="match status" value="1"/>
</dbReference>
<proteinExistence type="inferred from homology"/>
<comment type="caution">
    <text evidence="5">The sequence shown here is derived from an EMBL/GenBank/DDBJ whole genome shotgun (WGS) entry which is preliminary data.</text>
</comment>
<dbReference type="InterPro" id="IPR023584">
    <property type="entry name" value="Ribosome_recyc_fac_dom"/>
</dbReference>
<dbReference type="Gene3D" id="3.30.1360.40">
    <property type="match status" value="1"/>
</dbReference>
<dbReference type="PANTHER" id="PTHR20982:SF3">
    <property type="entry name" value="MITOCHONDRIAL RIBOSOME RECYCLING FACTOR PSEUDO 1"/>
    <property type="match status" value="1"/>
</dbReference>
<dbReference type="SUPFAM" id="SSF55194">
    <property type="entry name" value="Ribosome recycling factor, RRF"/>
    <property type="match status" value="1"/>
</dbReference>
<dbReference type="GO" id="GO:0006415">
    <property type="term" value="P:translational termination"/>
    <property type="evidence" value="ECO:0007669"/>
    <property type="project" value="UniProtKB-UniRule"/>
</dbReference>
<dbReference type="NCBIfam" id="TIGR00496">
    <property type="entry name" value="frr"/>
    <property type="match status" value="1"/>
</dbReference>
<comment type="function">
    <text evidence="3">Responsible for the release of ribosomes from messenger RNA at the termination of protein biosynthesis. May increase the efficiency of translation by recycling ribosomes from one round of translation to another.</text>
</comment>
<keyword evidence="3" id="KW-0963">Cytoplasm</keyword>
<evidence type="ECO:0000256" key="3">
    <source>
        <dbReference type="HAMAP-Rule" id="MF_00040"/>
    </source>
</evidence>
<keyword evidence="2 3" id="KW-0648">Protein biosynthesis</keyword>
<evidence type="ECO:0000256" key="2">
    <source>
        <dbReference type="ARBA" id="ARBA00022917"/>
    </source>
</evidence>
<dbReference type="InterPro" id="IPR036191">
    <property type="entry name" value="RRF_sf"/>
</dbReference>
<dbReference type="InterPro" id="IPR002661">
    <property type="entry name" value="Ribosome_recyc_fac"/>
</dbReference>
<gene>
    <name evidence="3" type="primary">frr</name>
    <name evidence="5" type="ORF">A2721_02395</name>
</gene>